<feature type="transmembrane region" description="Helical" evidence="1">
    <location>
        <begin position="12"/>
        <end position="32"/>
    </location>
</feature>
<comment type="caution">
    <text evidence="2">The sequence shown here is derived from an EMBL/GenBank/DDBJ whole genome shotgun (WGS) entry which is preliminary data.</text>
</comment>
<keyword evidence="1" id="KW-0812">Transmembrane</keyword>
<keyword evidence="1" id="KW-1133">Transmembrane helix</keyword>
<dbReference type="Proteomes" id="UP000318478">
    <property type="component" value="Unassembled WGS sequence"/>
</dbReference>
<proteinExistence type="predicted"/>
<dbReference type="AlphaFoldDB" id="A0A5C5YSP2"/>
<keyword evidence="1" id="KW-0472">Membrane</keyword>
<dbReference type="GO" id="GO:0090313">
    <property type="term" value="P:regulation of protein targeting to membrane"/>
    <property type="evidence" value="ECO:0007669"/>
    <property type="project" value="TreeGrafter"/>
</dbReference>
<dbReference type="GO" id="GO:0005886">
    <property type="term" value="C:plasma membrane"/>
    <property type="evidence" value="ECO:0007669"/>
    <property type="project" value="TreeGrafter"/>
</dbReference>
<name>A0A5C5YSP2_9BACT</name>
<evidence type="ECO:0000313" key="3">
    <source>
        <dbReference type="Proteomes" id="UP000318478"/>
    </source>
</evidence>
<dbReference type="OrthoDB" id="223541at2"/>
<dbReference type="PANTHER" id="PTHR30441">
    <property type="entry name" value="DUF748 DOMAIN-CONTAINING PROTEIN"/>
    <property type="match status" value="1"/>
</dbReference>
<dbReference type="RefSeq" id="WP_146586041.1">
    <property type="nucleotide sequence ID" value="NZ_SJPO01000003.1"/>
</dbReference>
<evidence type="ECO:0000256" key="1">
    <source>
        <dbReference type="SAM" id="Phobius"/>
    </source>
</evidence>
<reference evidence="2 3" key="1">
    <citation type="submission" date="2019-02" db="EMBL/GenBank/DDBJ databases">
        <title>Deep-cultivation of Planctomycetes and their phenomic and genomic characterization uncovers novel biology.</title>
        <authorList>
            <person name="Wiegand S."/>
            <person name="Jogler M."/>
            <person name="Boedeker C."/>
            <person name="Pinto D."/>
            <person name="Vollmers J."/>
            <person name="Rivas-Marin E."/>
            <person name="Kohn T."/>
            <person name="Peeters S.H."/>
            <person name="Heuer A."/>
            <person name="Rast P."/>
            <person name="Oberbeckmann S."/>
            <person name="Bunk B."/>
            <person name="Jeske O."/>
            <person name="Meyerdierks A."/>
            <person name="Storesund J.E."/>
            <person name="Kallscheuer N."/>
            <person name="Luecker S."/>
            <person name="Lage O.M."/>
            <person name="Pohl T."/>
            <person name="Merkel B.J."/>
            <person name="Hornburger P."/>
            <person name="Mueller R.-W."/>
            <person name="Bruemmer F."/>
            <person name="Labrenz M."/>
            <person name="Spormann A.M."/>
            <person name="Op Den Camp H."/>
            <person name="Overmann J."/>
            <person name="Amann R."/>
            <person name="Jetten M.S.M."/>
            <person name="Mascher T."/>
            <person name="Medema M.H."/>
            <person name="Devos D.P."/>
            <person name="Kaster A.-K."/>
            <person name="Ovreas L."/>
            <person name="Rohde M."/>
            <person name="Galperin M.Y."/>
            <person name="Jogler C."/>
        </authorList>
    </citation>
    <scope>NUCLEOTIDE SEQUENCE [LARGE SCALE GENOMIC DNA]</scope>
    <source>
        <strain evidence="2 3">Pla123a</strain>
    </source>
</reference>
<keyword evidence="3" id="KW-1185">Reference proteome</keyword>
<dbReference type="InterPro" id="IPR052894">
    <property type="entry name" value="AsmA-related"/>
</dbReference>
<dbReference type="EMBL" id="SJPO01000003">
    <property type="protein sequence ID" value="TWT78024.1"/>
    <property type="molecule type" value="Genomic_DNA"/>
</dbReference>
<accession>A0A5C5YSP2</accession>
<evidence type="ECO:0000313" key="2">
    <source>
        <dbReference type="EMBL" id="TWT78024.1"/>
    </source>
</evidence>
<organism evidence="2 3">
    <name type="scientific">Posidoniimonas polymericola</name>
    <dbReference type="NCBI Taxonomy" id="2528002"/>
    <lineage>
        <taxon>Bacteria</taxon>
        <taxon>Pseudomonadati</taxon>
        <taxon>Planctomycetota</taxon>
        <taxon>Planctomycetia</taxon>
        <taxon>Pirellulales</taxon>
        <taxon>Lacipirellulaceae</taxon>
        <taxon>Posidoniimonas</taxon>
    </lineage>
</organism>
<sequence>MGRVVKFCWSCFKWGAGIALVLAVTVGGYLYFKLDEEITRYAQQYLAGQYAELDVHVGSARYVRGSGVVVSGIEIDEPQPGGPAVRMLEIPELRLVGEIDAEAITTRQPKFERIELIRPRLSAVRQADGAWNFERLRPAPSDSGPSGLPVHIHDATIALSDSRKPEAEPVTLRNVDLKITSGPAEPGAAAGVQQITIEGQAEDTLAKLVRVQGAVDSDGGRLDLTIDVSQLGVTTQRLMAAPGVPTLLLAGLDLDAKLDSRTTLKRLSPAAPIDWLCDFHVSKGTLSHPLLPKQMTEVDLRGKCDQAGVRIKQATANNGAAELSAAINVLGWGPEARAAGWLKALKLELNNDVYRVLPDSLKRGWERFDPAGEVDATAYFWTAPGRVWSDVKIDGHNLSFEDNKKFPYRLTGGTGSLRFVDKQTKDKSRLVLSLNAQGEGRAVQIAGEFQGLPLPPERRGECPPGVLRVSSNAMRVTPRLLAALPPKAGRVLDSLHPEGEFGIVWTMRRDSLAQPEPELTTDLLIHDASVRFEKFPYPIRRLTGRVEQRGKQWTFTELRSRGESGGAMLTAAGAFYEGEDPPRLELAINGAGVPLDETLRSSLTDEEQSAWASLQPAGRVNFQSHIHYLSGEPKPQVKLTVQPQGQTVSMQPRFFQYRLDAIEGEFEINDDSIRFNDARARHGPTHLMADGEYQKLTGGGWKFDLLQVNVERLAINADFRAAAPLGLKKVIDCLEPQGGIGVHDGRLSFSHNGDPSQPIQSAWDVFVDCVQLDVNAGVRVDDIYGTVRVTGNGAGASGHSFGELQLDSLMWNGMQLTKVTGPIFCDQNICRLGRGVAEINRGQPRPITAQGYGGVVTMDGHAVLGLPSQYGMQVQLTAVDLGRLNTDYLHNASGITGKLSGEVTVQGSGNTIYGMTGAGRLQATEADLYELPLLVSMLKVLRNRPVDSTAFNTVTADFTMQGDDILFEHLDLEGDAISLYGRGEANLDRQLNLVFHTMVGRNGLAAPVLRTLAGQASEQLFKIRVTGKMDEAVVTNEPVPLVSNVFQQLQKDFRPQPLTRPAQLPDAAAQRR</sequence>
<protein>
    <submittedName>
        <fullName evidence="2">Uncharacterized protein</fullName>
    </submittedName>
</protein>
<gene>
    <name evidence="2" type="ORF">Pla123a_18240</name>
</gene>
<dbReference type="PANTHER" id="PTHR30441:SF4">
    <property type="entry name" value="PROTEIN ASMA"/>
    <property type="match status" value="1"/>
</dbReference>